<dbReference type="Proteomes" id="UP001501442">
    <property type="component" value="Unassembled WGS sequence"/>
</dbReference>
<evidence type="ECO:0000313" key="3">
    <source>
        <dbReference type="EMBL" id="GAA4623802.1"/>
    </source>
</evidence>
<dbReference type="PANTHER" id="PTHR35526">
    <property type="entry name" value="ANTI-SIGMA-F FACTOR RSBW-RELATED"/>
    <property type="match status" value="1"/>
</dbReference>
<comment type="caution">
    <text evidence="3">The sequence shown here is derived from an EMBL/GenBank/DDBJ whole genome shotgun (WGS) entry which is preliminary data.</text>
</comment>
<evidence type="ECO:0000313" key="4">
    <source>
        <dbReference type="Proteomes" id="UP001501442"/>
    </source>
</evidence>
<dbReference type="PANTHER" id="PTHR35526:SF3">
    <property type="entry name" value="ANTI-SIGMA-F FACTOR RSBW"/>
    <property type="match status" value="1"/>
</dbReference>
<dbReference type="InterPro" id="IPR036890">
    <property type="entry name" value="HATPase_C_sf"/>
</dbReference>
<sequence length="161" mass="17485">MTEDIRICMPASAAAPGFTRTLMERRLRKWGYSDISDDATLVATELVTNAMKATPGEAIRFLCRWEDGGVYVAVWDSSPERPAPTYASELTLDDLDLSEAGFDANGGRGLHIVDALALEWGYRPDPVDPRTGRSPGKWVWARVVADARSPEDGSARGSAIG</sequence>
<dbReference type="Pfam" id="PF13581">
    <property type="entry name" value="HATPase_c_2"/>
    <property type="match status" value="1"/>
</dbReference>
<evidence type="ECO:0000256" key="1">
    <source>
        <dbReference type="ARBA" id="ARBA00022527"/>
    </source>
</evidence>
<keyword evidence="1" id="KW-0723">Serine/threonine-protein kinase</keyword>
<feature type="domain" description="Histidine kinase/HSP90-like ATPase" evidence="2">
    <location>
        <begin position="33"/>
        <end position="123"/>
    </location>
</feature>
<reference evidence="4" key="1">
    <citation type="journal article" date="2019" name="Int. J. Syst. Evol. Microbiol.">
        <title>The Global Catalogue of Microorganisms (GCM) 10K type strain sequencing project: providing services to taxonomists for standard genome sequencing and annotation.</title>
        <authorList>
            <consortium name="The Broad Institute Genomics Platform"/>
            <consortium name="The Broad Institute Genome Sequencing Center for Infectious Disease"/>
            <person name="Wu L."/>
            <person name="Ma J."/>
        </authorList>
    </citation>
    <scope>NUCLEOTIDE SEQUENCE [LARGE SCALE GENOMIC DNA]</scope>
    <source>
        <strain evidence="4">JCM 17939</strain>
    </source>
</reference>
<gene>
    <name evidence="3" type="ORF">GCM10023196_021450</name>
</gene>
<keyword evidence="1" id="KW-0418">Kinase</keyword>
<accession>A0ABP8U6U2</accession>
<dbReference type="SUPFAM" id="SSF55874">
    <property type="entry name" value="ATPase domain of HSP90 chaperone/DNA topoisomerase II/histidine kinase"/>
    <property type="match status" value="1"/>
</dbReference>
<organism evidence="3 4">
    <name type="scientific">Actinoallomurus vinaceus</name>
    <dbReference type="NCBI Taxonomy" id="1080074"/>
    <lineage>
        <taxon>Bacteria</taxon>
        <taxon>Bacillati</taxon>
        <taxon>Actinomycetota</taxon>
        <taxon>Actinomycetes</taxon>
        <taxon>Streptosporangiales</taxon>
        <taxon>Thermomonosporaceae</taxon>
        <taxon>Actinoallomurus</taxon>
    </lineage>
</organism>
<dbReference type="InterPro" id="IPR003594">
    <property type="entry name" value="HATPase_dom"/>
</dbReference>
<name>A0ABP8U6U2_9ACTN</name>
<dbReference type="InterPro" id="IPR050267">
    <property type="entry name" value="Anti-sigma-factor_SerPK"/>
</dbReference>
<keyword evidence="1" id="KW-0808">Transferase</keyword>
<dbReference type="CDD" id="cd16936">
    <property type="entry name" value="HATPase_RsbW-like"/>
    <property type="match status" value="1"/>
</dbReference>
<evidence type="ECO:0000259" key="2">
    <source>
        <dbReference type="Pfam" id="PF13581"/>
    </source>
</evidence>
<dbReference type="Gene3D" id="3.30.565.10">
    <property type="entry name" value="Histidine kinase-like ATPase, C-terminal domain"/>
    <property type="match status" value="1"/>
</dbReference>
<proteinExistence type="predicted"/>
<dbReference type="EMBL" id="BAABHK010000002">
    <property type="protein sequence ID" value="GAA4623802.1"/>
    <property type="molecule type" value="Genomic_DNA"/>
</dbReference>
<keyword evidence="4" id="KW-1185">Reference proteome</keyword>
<protein>
    <recommendedName>
        <fullName evidence="2">Histidine kinase/HSP90-like ATPase domain-containing protein</fullName>
    </recommendedName>
</protein>